<organism evidence="3 4">
    <name type="scientific">Polarella glacialis</name>
    <name type="common">Dinoflagellate</name>
    <dbReference type="NCBI Taxonomy" id="89957"/>
    <lineage>
        <taxon>Eukaryota</taxon>
        <taxon>Sar</taxon>
        <taxon>Alveolata</taxon>
        <taxon>Dinophyceae</taxon>
        <taxon>Suessiales</taxon>
        <taxon>Suessiaceae</taxon>
        <taxon>Polarella</taxon>
    </lineage>
</organism>
<dbReference type="AlphaFoldDB" id="A0A813DF49"/>
<evidence type="ECO:0000256" key="2">
    <source>
        <dbReference type="SAM" id="Phobius"/>
    </source>
</evidence>
<reference evidence="3" key="1">
    <citation type="submission" date="2021-02" db="EMBL/GenBank/DDBJ databases">
        <authorList>
            <person name="Dougan E. K."/>
            <person name="Rhodes N."/>
            <person name="Thang M."/>
            <person name="Chan C."/>
        </authorList>
    </citation>
    <scope>NUCLEOTIDE SEQUENCE</scope>
</reference>
<feature type="transmembrane region" description="Helical" evidence="2">
    <location>
        <begin position="275"/>
        <end position="303"/>
    </location>
</feature>
<feature type="region of interest" description="Disordered" evidence="1">
    <location>
        <begin position="1"/>
        <end position="48"/>
    </location>
</feature>
<proteinExistence type="predicted"/>
<feature type="region of interest" description="Disordered" evidence="1">
    <location>
        <begin position="124"/>
        <end position="159"/>
    </location>
</feature>
<keyword evidence="2" id="KW-0812">Transmembrane</keyword>
<sequence length="336" mass="35636">VFSALGESPPSELQEEGSCAAEEELQPDRQSSDEESAPEDHMVVFPPSGAWDFPLSRAEKVQRLVELFESRIMELEESEEAPGGSKRSASLGAEGRDVGASDRLGMYARQGQVPVASISLTEPLPATSDAGSGHGSAADARPRVAVTSSGTQATGFSARAWDGPWAPLPLLRSLLPQGRVGGRAQRQDAASRTKHQQQQQQQVSQTAQTSGSGSISAVLWGGGGDGAVRWLRLASKAEAEEAQQSASGDVKVICLPPLRQHKRGFFILCCCCCCLFVIVVVVVVVVVFVVLVVVVAVVIVVLVEMTCSTAHSFHDSCPAPVVASMLMYHSHRSHVP</sequence>
<comment type="caution">
    <text evidence="3">The sequence shown here is derived from an EMBL/GenBank/DDBJ whole genome shotgun (WGS) entry which is preliminary data.</text>
</comment>
<feature type="region of interest" description="Disordered" evidence="1">
    <location>
        <begin position="76"/>
        <end position="97"/>
    </location>
</feature>
<gene>
    <name evidence="3" type="ORF">PGLA1383_LOCUS3159</name>
</gene>
<name>A0A813DF49_POLGL</name>
<keyword evidence="2" id="KW-0472">Membrane</keyword>
<feature type="non-terminal residue" evidence="3">
    <location>
        <position position="1"/>
    </location>
</feature>
<keyword evidence="4" id="KW-1185">Reference proteome</keyword>
<dbReference type="EMBL" id="CAJNNV010001057">
    <property type="protein sequence ID" value="CAE8584221.1"/>
    <property type="molecule type" value="Genomic_DNA"/>
</dbReference>
<evidence type="ECO:0000313" key="4">
    <source>
        <dbReference type="Proteomes" id="UP000654075"/>
    </source>
</evidence>
<evidence type="ECO:0000256" key="1">
    <source>
        <dbReference type="SAM" id="MobiDB-lite"/>
    </source>
</evidence>
<dbReference type="Proteomes" id="UP000654075">
    <property type="component" value="Unassembled WGS sequence"/>
</dbReference>
<feature type="compositionally biased region" description="Low complexity" evidence="1">
    <location>
        <begin position="126"/>
        <end position="139"/>
    </location>
</feature>
<feature type="compositionally biased region" description="Low complexity" evidence="1">
    <location>
        <begin position="196"/>
        <end position="210"/>
    </location>
</feature>
<feature type="compositionally biased region" description="Polar residues" evidence="1">
    <location>
        <begin position="146"/>
        <end position="155"/>
    </location>
</feature>
<keyword evidence="2" id="KW-1133">Transmembrane helix</keyword>
<evidence type="ECO:0000313" key="3">
    <source>
        <dbReference type="EMBL" id="CAE8584221.1"/>
    </source>
</evidence>
<feature type="compositionally biased region" description="Basic and acidic residues" evidence="1">
    <location>
        <begin position="26"/>
        <end position="42"/>
    </location>
</feature>
<accession>A0A813DF49</accession>
<protein>
    <submittedName>
        <fullName evidence="3">Uncharacterized protein</fullName>
    </submittedName>
</protein>
<feature type="region of interest" description="Disordered" evidence="1">
    <location>
        <begin position="179"/>
        <end position="210"/>
    </location>
</feature>